<protein>
    <recommendedName>
        <fullName evidence="1">Thioesterase domain-containing protein</fullName>
    </recommendedName>
</protein>
<dbReference type="PANTHER" id="PTHR47260">
    <property type="entry name" value="UPF0644 PROTEIN PB2B4.06"/>
    <property type="match status" value="1"/>
</dbReference>
<name>A0A644U1B4_9ZZZZ</name>
<evidence type="ECO:0000313" key="2">
    <source>
        <dbReference type="EMBL" id="MPL72242.1"/>
    </source>
</evidence>
<dbReference type="InterPro" id="IPR006683">
    <property type="entry name" value="Thioestr_dom"/>
</dbReference>
<dbReference type="EMBL" id="VSSQ01000064">
    <property type="protein sequence ID" value="MPL72242.1"/>
    <property type="molecule type" value="Genomic_DNA"/>
</dbReference>
<sequence>MTKILNPFVKLEGYNCFGCSPDNPAGLQLRFTEEGEHIVARWMPKPQFQGWKNVLHGGIQATLLDEIASWLVFVKLKTSGVTSRMEVKLSKPVFTDKGELTLKARLAEMNRNIAVIDTRLYDQNGELCTTAVMHYYTFPLKVASEKLWYPGYEAFYENEADACR</sequence>
<dbReference type="InterPro" id="IPR029069">
    <property type="entry name" value="HotDog_dom_sf"/>
</dbReference>
<reference evidence="2" key="1">
    <citation type="submission" date="2019-08" db="EMBL/GenBank/DDBJ databases">
        <authorList>
            <person name="Kucharzyk K."/>
            <person name="Murdoch R.W."/>
            <person name="Higgins S."/>
            <person name="Loffler F."/>
        </authorList>
    </citation>
    <scope>NUCLEOTIDE SEQUENCE</scope>
</reference>
<dbReference type="InterPro" id="IPR052061">
    <property type="entry name" value="PTE-AB_protein"/>
</dbReference>
<gene>
    <name evidence="2" type="ORF">SDC9_18023</name>
</gene>
<dbReference type="Pfam" id="PF03061">
    <property type="entry name" value="4HBT"/>
    <property type="match status" value="1"/>
</dbReference>
<dbReference type="PANTHER" id="PTHR47260:SF1">
    <property type="entry name" value="UPF0644 PROTEIN PB2B4.06"/>
    <property type="match status" value="1"/>
</dbReference>
<dbReference type="Gene3D" id="3.10.129.10">
    <property type="entry name" value="Hotdog Thioesterase"/>
    <property type="match status" value="1"/>
</dbReference>
<proteinExistence type="predicted"/>
<accession>A0A644U1B4</accession>
<organism evidence="2">
    <name type="scientific">bioreactor metagenome</name>
    <dbReference type="NCBI Taxonomy" id="1076179"/>
    <lineage>
        <taxon>unclassified sequences</taxon>
        <taxon>metagenomes</taxon>
        <taxon>ecological metagenomes</taxon>
    </lineage>
</organism>
<dbReference type="SUPFAM" id="SSF54637">
    <property type="entry name" value="Thioesterase/thiol ester dehydrase-isomerase"/>
    <property type="match status" value="1"/>
</dbReference>
<dbReference type="CDD" id="cd03443">
    <property type="entry name" value="PaaI_thioesterase"/>
    <property type="match status" value="1"/>
</dbReference>
<evidence type="ECO:0000259" key="1">
    <source>
        <dbReference type="Pfam" id="PF03061"/>
    </source>
</evidence>
<dbReference type="AlphaFoldDB" id="A0A644U1B4"/>
<feature type="domain" description="Thioesterase" evidence="1">
    <location>
        <begin position="53"/>
        <end position="128"/>
    </location>
</feature>
<comment type="caution">
    <text evidence="2">The sequence shown here is derived from an EMBL/GenBank/DDBJ whole genome shotgun (WGS) entry which is preliminary data.</text>
</comment>